<accession>A0ABW5RCQ7</accession>
<comment type="caution">
    <text evidence="4">The sequence shown here is derived from an EMBL/GenBank/DDBJ whole genome shotgun (WGS) entry which is preliminary data.</text>
</comment>
<dbReference type="PROSITE" id="PS51257">
    <property type="entry name" value="PROKAR_LIPOPROTEIN"/>
    <property type="match status" value="1"/>
</dbReference>
<dbReference type="Proteomes" id="UP001597497">
    <property type="component" value="Unassembled WGS sequence"/>
</dbReference>
<protein>
    <submittedName>
        <fullName evidence="4">YdhK family protein</fullName>
    </submittedName>
</protein>
<evidence type="ECO:0000256" key="1">
    <source>
        <dbReference type="SAM" id="MobiDB-lite"/>
    </source>
</evidence>
<evidence type="ECO:0000256" key="2">
    <source>
        <dbReference type="SAM" id="SignalP"/>
    </source>
</evidence>
<name>A0ABW5RCQ7_9BACL</name>
<dbReference type="Gene3D" id="2.30.30.1210">
    <property type="entry name" value="Domain of unknown function DUF1541"/>
    <property type="match status" value="1"/>
</dbReference>
<evidence type="ECO:0000259" key="3">
    <source>
        <dbReference type="Pfam" id="PF07563"/>
    </source>
</evidence>
<feature type="signal peptide" evidence="2">
    <location>
        <begin position="1"/>
        <end position="22"/>
    </location>
</feature>
<gene>
    <name evidence="4" type="ORF">ACFSUC_14640</name>
</gene>
<keyword evidence="5" id="KW-1185">Reference proteome</keyword>
<feature type="domain" description="DUF1541" evidence="3">
    <location>
        <begin position="130"/>
        <end position="181"/>
    </location>
</feature>
<keyword evidence="2" id="KW-0732">Signal</keyword>
<sequence length="187" mass="20098">MKKLIVMLSVTAMIVFSVSACGNGNDTNHAHSSNNNHHDEHSDMNHSSSGELPDKLQEAAAPTFPVGSEAMIRADHMEGMNGATATIVGAYDTIVYTVSYMPTTGGEKVTDHKWVIHEELMNAGDAAFEQGTEVVLQADHMKGMDGATATIDSAEQTTVYMVDYVPTTGEGKVTNHKWVTESELEAP</sequence>
<proteinExistence type="predicted"/>
<organism evidence="4 5">
    <name type="scientific">Marinicrinis sediminis</name>
    <dbReference type="NCBI Taxonomy" id="1652465"/>
    <lineage>
        <taxon>Bacteria</taxon>
        <taxon>Bacillati</taxon>
        <taxon>Bacillota</taxon>
        <taxon>Bacilli</taxon>
        <taxon>Bacillales</taxon>
        <taxon>Paenibacillaceae</taxon>
    </lineage>
</organism>
<feature type="domain" description="DUF1541" evidence="3">
    <location>
        <begin position="66"/>
        <end position="117"/>
    </location>
</feature>
<feature type="chain" id="PRO_5046480306" evidence="2">
    <location>
        <begin position="23"/>
        <end position="187"/>
    </location>
</feature>
<evidence type="ECO:0000313" key="5">
    <source>
        <dbReference type="Proteomes" id="UP001597497"/>
    </source>
</evidence>
<dbReference type="EMBL" id="JBHUMM010000043">
    <property type="protein sequence ID" value="MFD2672803.1"/>
    <property type="molecule type" value="Genomic_DNA"/>
</dbReference>
<feature type="region of interest" description="Disordered" evidence="1">
    <location>
        <begin position="27"/>
        <end position="53"/>
    </location>
</feature>
<dbReference type="Pfam" id="PF07563">
    <property type="entry name" value="DUF1541"/>
    <property type="match status" value="2"/>
</dbReference>
<evidence type="ECO:0000313" key="4">
    <source>
        <dbReference type="EMBL" id="MFD2672803.1"/>
    </source>
</evidence>
<dbReference type="RefSeq" id="WP_379930365.1">
    <property type="nucleotide sequence ID" value="NZ_JBHUMM010000043.1"/>
</dbReference>
<reference evidence="5" key="1">
    <citation type="journal article" date="2019" name="Int. J. Syst. Evol. Microbiol.">
        <title>The Global Catalogue of Microorganisms (GCM) 10K type strain sequencing project: providing services to taxonomists for standard genome sequencing and annotation.</title>
        <authorList>
            <consortium name="The Broad Institute Genomics Platform"/>
            <consortium name="The Broad Institute Genome Sequencing Center for Infectious Disease"/>
            <person name="Wu L."/>
            <person name="Ma J."/>
        </authorList>
    </citation>
    <scope>NUCLEOTIDE SEQUENCE [LARGE SCALE GENOMIC DNA]</scope>
    <source>
        <strain evidence="5">KCTC 33676</strain>
    </source>
</reference>
<dbReference type="InterPro" id="IPR011438">
    <property type="entry name" value="DUF1541"/>
</dbReference>